<comment type="caution">
    <text evidence="2">The sequence shown here is derived from an EMBL/GenBank/DDBJ whole genome shotgun (WGS) entry which is preliminary data.</text>
</comment>
<dbReference type="EMBL" id="MTHB01000063">
    <property type="protein sequence ID" value="OXC78406.1"/>
    <property type="molecule type" value="Genomic_DNA"/>
</dbReference>
<feature type="compositionally biased region" description="Gly residues" evidence="1">
    <location>
        <begin position="26"/>
        <end position="35"/>
    </location>
</feature>
<feature type="region of interest" description="Disordered" evidence="1">
    <location>
        <begin position="26"/>
        <end position="74"/>
    </location>
</feature>
<organism evidence="2 3">
    <name type="scientific">Caballeronia sordidicola</name>
    <name type="common">Burkholderia sordidicola</name>
    <dbReference type="NCBI Taxonomy" id="196367"/>
    <lineage>
        <taxon>Bacteria</taxon>
        <taxon>Pseudomonadati</taxon>
        <taxon>Pseudomonadota</taxon>
        <taxon>Betaproteobacteria</taxon>
        <taxon>Burkholderiales</taxon>
        <taxon>Burkholderiaceae</taxon>
        <taxon>Caballeronia</taxon>
    </lineage>
</organism>
<accession>A0A226X4N9</accession>
<sequence>MIDASLYPLFLPLSAALGFFVDMSGRGSGGPGGRGSNSVAQFRERPRRTTGECVNIAGQPGQPRLSQPRRIARY</sequence>
<evidence type="ECO:0000313" key="3">
    <source>
        <dbReference type="Proteomes" id="UP000214720"/>
    </source>
</evidence>
<reference evidence="3" key="1">
    <citation type="submission" date="2017-01" db="EMBL/GenBank/DDBJ databases">
        <title>Genome Analysis of Deinococcus marmoris KOPRI26562.</title>
        <authorList>
            <person name="Kim J.H."/>
            <person name="Oh H.-M."/>
        </authorList>
    </citation>
    <scope>NUCLEOTIDE SEQUENCE [LARGE SCALE GENOMIC DNA]</scope>
    <source>
        <strain evidence="3">PAMC 26633</strain>
    </source>
</reference>
<proteinExistence type="predicted"/>
<evidence type="ECO:0000256" key="1">
    <source>
        <dbReference type="SAM" id="MobiDB-lite"/>
    </source>
</evidence>
<evidence type="ECO:0000313" key="2">
    <source>
        <dbReference type="EMBL" id="OXC78406.1"/>
    </source>
</evidence>
<gene>
    <name evidence="2" type="ORF">BSU04_11710</name>
</gene>
<dbReference type="AlphaFoldDB" id="A0A226X4N9"/>
<dbReference type="Proteomes" id="UP000214720">
    <property type="component" value="Unassembled WGS sequence"/>
</dbReference>
<name>A0A226X4N9_CABSO</name>
<protein>
    <submittedName>
        <fullName evidence="2">Uncharacterized protein</fullName>
    </submittedName>
</protein>